<dbReference type="FunFam" id="2.60.40.10:FF:002026">
    <property type="entry name" value="Prostaglandin F2 receptor inhibitor"/>
    <property type="match status" value="1"/>
</dbReference>
<feature type="domain" description="Ig-like" evidence="11">
    <location>
        <begin position="763"/>
        <end position="888"/>
    </location>
</feature>
<evidence type="ECO:0000256" key="7">
    <source>
        <dbReference type="ARBA" id="ARBA00023157"/>
    </source>
</evidence>
<evidence type="ECO:0000259" key="11">
    <source>
        <dbReference type="PROSITE" id="PS50835"/>
    </source>
</evidence>
<feature type="transmembrane region" description="Helical" evidence="10">
    <location>
        <begin position="908"/>
        <end position="934"/>
    </location>
</feature>
<feature type="domain" description="Ig-like" evidence="11">
    <location>
        <begin position="335"/>
        <end position="428"/>
    </location>
</feature>
<reference evidence="12" key="1">
    <citation type="submission" date="2025-08" db="UniProtKB">
        <authorList>
            <consortium name="RefSeq"/>
        </authorList>
    </citation>
    <scope>IDENTIFICATION</scope>
    <source>
        <tissue evidence="12">Muscle</tissue>
    </source>
</reference>
<dbReference type="PROSITE" id="PS50835">
    <property type="entry name" value="IG_LIKE"/>
    <property type="match status" value="5"/>
</dbReference>
<organism evidence="12">
    <name type="scientific">Cyprinus carpio</name>
    <name type="common">Common carp</name>
    <dbReference type="NCBI Taxonomy" id="7962"/>
    <lineage>
        <taxon>Eukaryota</taxon>
        <taxon>Metazoa</taxon>
        <taxon>Chordata</taxon>
        <taxon>Craniata</taxon>
        <taxon>Vertebrata</taxon>
        <taxon>Euteleostomi</taxon>
        <taxon>Actinopterygii</taxon>
        <taxon>Neopterygii</taxon>
        <taxon>Teleostei</taxon>
        <taxon>Ostariophysi</taxon>
        <taxon>Cypriniformes</taxon>
        <taxon>Cyprinidae</taxon>
        <taxon>Cyprininae</taxon>
        <taxon>Cyprinus</taxon>
    </lineage>
</organism>
<keyword evidence="7" id="KW-1015">Disulfide bond</keyword>
<comment type="subcellular location">
    <subcellularLocation>
        <location evidence="1">Membrane</location>
        <topology evidence="1">Single-pass membrane protein</topology>
    </subcellularLocation>
</comment>
<evidence type="ECO:0000256" key="8">
    <source>
        <dbReference type="ARBA" id="ARBA00023319"/>
    </source>
</evidence>
<keyword evidence="4" id="KW-0677">Repeat</keyword>
<keyword evidence="6 10" id="KW-0472">Membrane</keyword>
<keyword evidence="8" id="KW-0393">Immunoglobulin domain</keyword>
<evidence type="ECO:0000313" key="12">
    <source>
        <dbReference type="RefSeq" id="XP_042571925.1"/>
    </source>
</evidence>
<dbReference type="AlphaFoldDB" id="A0A9Q9VVF9"/>
<dbReference type="GO" id="GO:0016020">
    <property type="term" value="C:membrane"/>
    <property type="evidence" value="ECO:0007669"/>
    <property type="project" value="UniProtKB-SubCell"/>
</dbReference>
<dbReference type="InterPro" id="IPR003598">
    <property type="entry name" value="Ig_sub2"/>
</dbReference>
<feature type="domain" description="Ig-like" evidence="11">
    <location>
        <begin position="67"/>
        <end position="190"/>
    </location>
</feature>
<evidence type="ECO:0000256" key="2">
    <source>
        <dbReference type="ARBA" id="ARBA00022692"/>
    </source>
</evidence>
<evidence type="ECO:0000256" key="5">
    <source>
        <dbReference type="ARBA" id="ARBA00022989"/>
    </source>
</evidence>
<dbReference type="InterPro" id="IPR051102">
    <property type="entry name" value="IgSF_V-set/TM_domain"/>
</dbReference>
<feature type="domain" description="Ig-like" evidence="11">
    <location>
        <begin position="203"/>
        <end position="327"/>
    </location>
</feature>
<dbReference type="SMART" id="SM00408">
    <property type="entry name" value="IGc2"/>
    <property type="match status" value="3"/>
</dbReference>
<evidence type="ECO:0000256" key="4">
    <source>
        <dbReference type="ARBA" id="ARBA00022737"/>
    </source>
</evidence>
<protein>
    <submittedName>
        <fullName evidence="12">Prostaglandin F2 receptor negative regulator-like</fullName>
    </submittedName>
</protein>
<dbReference type="KEGG" id="ccar:122135772"/>
<dbReference type="FunFam" id="2.60.40.10:FF:000191">
    <property type="entry name" value="Immunoglobulin superfamily member 3"/>
    <property type="match status" value="1"/>
</dbReference>
<dbReference type="OrthoDB" id="9873136at2759"/>
<dbReference type="SMART" id="SM00406">
    <property type="entry name" value="IGv"/>
    <property type="match status" value="4"/>
</dbReference>
<dbReference type="GeneID" id="122135772"/>
<evidence type="ECO:0000256" key="10">
    <source>
        <dbReference type="SAM" id="Phobius"/>
    </source>
</evidence>
<dbReference type="PANTHER" id="PTHR12207">
    <property type="entry name" value="V-SET AND TRANSMEMBRANE DOMAIN-CONTAINING PROTEIN"/>
    <property type="match status" value="1"/>
</dbReference>
<evidence type="ECO:0000256" key="9">
    <source>
        <dbReference type="SAM" id="MobiDB-lite"/>
    </source>
</evidence>
<dbReference type="Pfam" id="PF07686">
    <property type="entry name" value="V-set"/>
    <property type="match status" value="2"/>
</dbReference>
<dbReference type="CDD" id="cd00096">
    <property type="entry name" value="Ig"/>
    <property type="match status" value="1"/>
</dbReference>
<dbReference type="SMART" id="SM00409">
    <property type="entry name" value="IG"/>
    <property type="match status" value="6"/>
</dbReference>
<dbReference type="InterPro" id="IPR013106">
    <property type="entry name" value="Ig_V-set"/>
</dbReference>
<evidence type="ECO:0000256" key="3">
    <source>
        <dbReference type="ARBA" id="ARBA00022729"/>
    </source>
</evidence>
<feature type="region of interest" description="Disordered" evidence="9">
    <location>
        <begin position="1"/>
        <end position="73"/>
    </location>
</feature>
<feature type="domain" description="Ig-like" evidence="11">
    <location>
        <begin position="492"/>
        <end position="603"/>
    </location>
</feature>
<dbReference type="InterPro" id="IPR003599">
    <property type="entry name" value="Ig_sub"/>
</dbReference>
<keyword evidence="5 10" id="KW-1133">Transmembrane helix</keyword>
<evidence type="ECO:0000256" key="1">
    <source>
        <dbReference type="ARBA" id="ARBA00004167"/>
    </source>
</evidence>
<proteinExistence type="predicted"/>
<dbReference type="InterPro" id="IPR007110">
    <property type="entry name" value="Ig-like_dom"/>
</dbReference>
<accession>A0A9Q9VVF9</accession>
<keyword evidence="2 10" id="KW-0812">Transmembrane</keyword>
<sequence length="953" mass="104976">MKVRNGTARSKTHCYRATARPPIPQEERHLPQSPLKPRLSPSPDPRSTLHHPRLKTMNENPPPYLGPRNNNTARDMKNPLCHCRSVTVSRGPLLRVQGQPLSIRCDVSEYEGPREQDFDWTVTRGTESIKVISTLDTGFTDRSLQDRIQSGDISVSRLADNAVELRIQEARVSDSATYHCSTPSTDSFISGNYKADVQLQVVPNSLIVAPDVPNPVIHEGGSVRLLCNVSRNFMEGIYLSLTWSVKKGSSLLEDLLTFGPDLGVSVGDDYTLRYADGGMRLEMGNGVSHSLVLSGATPADQGMYMCTARLWTREQGAWNRIQEKTMEIGEVTVTPTASSLSVQVQDASTLSTGETLLLTCSVSAEASVDLEVMWLMNGTRVVARLSRDGVLTNASDAVDVRRLGKWDFQLKVRGVELSDAGLYACKASAWVQRDGGTLRTYCSPMHEGPSCIGSDAGSRSLPTGREAQKHLTLVSQEPGDWFNLFFLSLSDPEYTVLLSSSVNAKFSGDMTELECKVTNVSNLHSGRLGVSWLYRDVQPGDVPVSTHTIASLDENGNLVAGKTYKSRVEAGLITVIRTEPSVFKLRLLRTTDADVGEYTCAVTAWVPSRHGNWKKAAEHVTPALKVSFANKRPVLSVAARRLREASAAGSTFEMSCQAHVQNVPPETAFSILVLSEKAVGSPSRKLASLDREMVLQLEEDRDLILAKTGKREFQFRIPAVQVTDRGFYWCEMKAWTKQPGEDWHEMAKGVSNKVQINFIHKGPTFDVSISSDTTSVFPWETVKMECDVSVSGTSPTTDDVAYEMKWFLSRLRGSNSPSLLAIMDRWGVVHKAPRNDSSDCSLERLGPRKFAMNIHSTQDSDAGDYYCTATPWIRSTASGVWSKAPEVSSQRVFLNVKFALWDSMKLPLLYGVCASVTVGIVSLVLGLVCAHCCCKTTTPTPRSRNKLMELEMD</sequence>
<gene>
    <name evidence="12" type="primary">LOC122135772</name>
</gene>
<name>A0A9Q9VVF9_CYPCA</name>
<keyword evidence="3" id="KW-0732">Signal</keyword>
<dbReference type="RefSeq" id="XP_042571925.1">
    <property type="nucleotide sequence ID" value="XM_042715991.1"/>
</dbReference>
<dbReference type="Proteomes" id="UP001155660">
    <property type="component" value="Chromosome B1"/>
</dbReference>
<evidence type="ECO:0000256" key="6">
    <source>
        <dbReference type="ARBA" id="ARBA00023136"/>
    </source>
</evidence>
<dbReference type="PANTHER" id="PTHR12207:SF3">
    <property type="entry name" value="PROSTAGLANDIN F2 RECEPTOR NEGATIVE REGULATOR"/>
    <property type="match status" value="1"/>
</dbReference>